<dbReference type="InterPro" id="IPR017923">
    <property type="entry name" value="TFIIS_N"/>
</dbReference>
<dbReference type="InterPro" id="IPR010684">
    <property type="entry name" value="RNA_pol_II_trans_fac_SIII_A"/>
</dbReference>
<feature type="domain" description="Protein kinase" evidence="6">
    <location>
        <begin position="1951"/>
        <end position="2204"/>
    </location>
</feature>
<evidence type="ECO:0000259" key="7">
    <source>
        <dbReference type="PROSITE" id="PS51319"/>
    </source>
</evidence>
<feature type="compositionally biased region" description="Low complexity" evidence="5">
    <location>
        <begin position="1142"/>
        <end position="1167"/>
    </location>
</feature>
<dbReference type="GO" id="GO:0005634">
    <property type="term" value="C:nucleus"/>
    <property type="evidence" value="ECO:0007669"/>
    <property type="project" value="UniProtKB-SubCell"/>
</dbReference>
<keyword evidence="9" id="KW-1185">Reference proteome</keyword>
<feature type="compositionally biased region" description="Basic and acidic residues" evidence="5">
    <location>
        <begin position="102"/>
        <end position="111"/>
    </location>
</feature>
<feature type="compositionally biased region" description="Basic and acidic residues" evidence="5">
    <location>
        <begin position="480"/>
        <end position="535"/>
    </location>
</feature>
<comment type="similarity">
    <text evidence="3">Belongs to the protein kinase superfamily. CAMK Ser/Thr protein kinase family. Tribbles subfamily.</text>
</comment>
<feature type="compositionally biased region" description="Basic and acidic residues" evidence="5">
    <location>
        <begin position="1002"/>
        <end position="1131"/>
    </location>
</feature>
<dbReference type="SUPFAM" id="SSF47676">
    <property type="entry name" value="Conserved domain common to transcription factors TFIIS, elongin A, CRSP70"/>
    <property type="match status" value="1"/>
</dbReference>
<evidence type="ECO:0000256" key="5">
    <source>
        <dbReference type="SAM" id="MobiDB-lite"/>
    </source>
</evidence>
<feature type="compositionally biased region" description="Basic residues" evidence="5">
    <location>
        <begin position="368"/>
        <end position="377"/>
    </location>
</feature>
<feature type="region of interest" description="Disordered" evidence="5">
    <location>
        <begin position="806"/>
        <end position="1291"/>
    </location>
</feature>
<dbReference type="PANTHER" id="PTHR22961">
    <property type="entry name" value="SER/THR PROTEIN KINASE-TRB"/>
    <property type="match status" value="1"/>
</dbReference>
<feature type="compositionally biased region" description="Basic and acidic residues" evidence="5">
    <location>
        <begin position="855"/>
        <end position="878"/>
    </location>
</feature>
<dbReference type="PANTHER" id="PTHR22961:SF13">
    <property type="entry name" value="TRIBBLES"/>
    <property type="match status" value="1"/>
</dbReference>
<dbReference type="Gene3D" id="1.10.510.10">
    <property type="entry name" value="Transferase(Phosphotransferase) domain 1"/>
    <property type="match status" value="1"/>
</dbReference>
<feature type="region of interest" description="Disordered" evidence="5">
    <location>
        <begin position="1310"/>
        <end position="1335"/>
    </location>
</feature>
<dbReference type="PROSITE" id="PS51319">
    <property type="entry name" value="TFIIS_N"/>
    <property type="match status" value="1"/>
</dbReference>
<feature type="compositionally biased region" description="Basic and acidic residues" evidence="5">
    <location>
        <begin position="430"/>
        <end position="447"/>
    </location>
</feature>
<feature type="compositionally biased region" description="Basic residues" evidence="5">
    <location>
        <begin position="897"/>
        <end position="920"/>
    </location>
</feature>
<feature type="compositionally biased region" description="Low complexity" evidence="5">
    <location>
        <begin position="558"/>
        <end position="576"/>
    </location>
</feature>
<dbReference type="CDD" id="cd00183">
    <property type="entry name" value="TFIIS_I"/>
    <property type="match status" value="1"/>
</dbReference>
<feature type="compositionally biased region" description="Basic and acidic residues" evidence="5">
    <location>
        <begin position="136"/>
        <end position="152"/>
    </location>
</feature>
<feature type="compositionally biased region" description="Low complexity" evidence="5">
    <location>
        <begin position="341"/>
        <end position="351"/>
    </location>
</feature>
<sequence length="2238" mass="249610">MAEVKHKLRKYAAYLQANPQGNKVLQVLRKLSALPVSISLLQETGVGKLVNGFRKHEGDVGVCAKDLVHRWKQLVAEEAQQQEQADDDHDSEEVASDQDNGSDCHSDEGSRRNTGSENEGEDGQEESEKEESGDEGSVKDEESQHSEEDRGSRSASGSENEACEHEEGNSGDGSDGEGGERSGGESDSGDARSVSDIEQFRDQQASGSDEEATILIEESDSEGTSSPDHHSSRRRKERGRRALSKSETSHKRESDRKSCHHHSDGKHGNRHASPKINSSKAPHTNHDHVQHKSAAGSESHRSGKGFDRSTSKSVRQTEKDRHRERSSDHGRSSGVVKHSTQDGSGDSQGESSVDENDRERSGVGSHHSVSKHRGHSHGKSENGRSSSRVEHKHSGESKLSSSRKSSGDGHHHSVRDKSQSSRHQSSPHRQSKESTQRHSDKHSDKHSSSSSASNSESVRRSSNTKDTDTNSGTSRHKPEHGRSEKHATAQSHSTDKKCLEKKEAFSDHKHASKDSKQSASTVDKEKHSSHRENSSKHRSSHQGSSSKHTERTDRSTSNHRQSSSSHVDSAHKSVSSRSEATDKHHKSLGEKSSHPRQSDSSEKRHSHHSKDCGDTRDRSHKRPSPGDSSKRNSVNKSSSDKERSVGVEKQAREQTEPQGKPTSRKSSKHRADRNISEHFSGSSGSDCDHHDNDIVPVSDSCDDYEEYISRWIEDGVSEYNPSTVKQNAKLTRNKSTDDYEEFINKEVETNCAEYNPASVSRPSDKQRTKGFSKDRLSHIRQYDEKSQSPDDYEEWIERGVKQDCEEYNPSPIKHEDVYNPGSAQHEDVYNPGSAQHKESKPSPPGPVKPKKHTDHRSLSEKHSDQVKPKTSELDRDSSVGKGQTPEQHSKKHDVSGKSHKQDHHRSSHSSSRHSSEKHRRLIDEVEAKERSDGKIFQDLKDRNSSNTKTKSSQDCKENLGEKRKYSALQTSSSEPKEKKMKMETDRKHSPSVSGQDKNSSSSDRDRKSSSKHEDRKSPSSHRDEKISSADGHGKSSSAHQDKSTSSSHRDKSTSSSHQDKSTSSSHRDKTSSSSHRDKTSSSSSHRDKTSSSLHTDKKTSSSDSKKTSSSDGKKPPSARDVKKPHPSDHGKKSPSAQHKNSKSASASPKPESKPATGESKTSSSSSSHSKKPAPSQGEGKKSSLSSVKSSRHKLNAAKEMMANSLFSTPDDLTAVVPARTSVSKKPVEKSKGEPRSISNTSKEKLPRSSEKGSSKDVVKSEQKKDDAEKKAKDGKSGGSKTSSQVTEVSEDSMSFEDFMSYDDTKLAKKRRTLEKPETHSLLKKRAGPSVPPPAKQIRLSEDEILSTLPETSANYRPWRFQPVDGDRHKDTEVDAMQIVSKNTSRTQVYSGRRHGLSEVKSLFDLSIQVLIDNIDALEYVGGIPFDILKPVLERATVHQLYNLEDQNPQFLEDTDYLWKIHCQKDFRGCEPDELESWRELYLRKHDEREAKYQKLKASMTTVMKRGQAGRQVKMAFVDSAVKPPREVRRQQMKYGTAGMVRGKPGPTTHSTLQPERHNPRRPTTFVPLGRSTEEDSRQPRPFIRPAPLMEKTLKMMKKLHWLRRTEATVTVVTYARAGVSNCHRRRGRTDRRTQPRLSFIQLTLAGTGSGTSEGRSQCQCRTSSNLTCRHCEPIQLLVARLAFDASQLVGLREKSEHSKANQLSGLERRAAFVDKHSFQKLPVYSELTCFLGPCPYSMVFLCEVLPAVHIRQGSFDVIAIRYRSQRTVRRSLKVTLIGVRPLTGSRCRISSLDEISAFISSLDYSNLGKGDVGPTGHCFIQSQEYLNEDQRSSPAALPARCYSNVLTKNKDSVTPTRIPFPHHDTLPLTEVISILRPVRGQNEKDTYLAIDTASQEELRCKAAAKGTQLGMRDPLCADWLWLGQYRQALRELLQCHQPLPGGGSRLTWPQALTVVRRGESSFSCALHDPCGSIPYPGPALSVVREFPLNEYRSALSPYWQVDCHEHIATSTEVVLGQSKAYVFFPTNYGDLHSYVRQKKRLREDEARRLYRQIVSAITHCHENGVILRDLKLRKFVFKDPEKTTLQLEGLEDAVVLSDDDLDVLKDKHGCPAYVSPEILSASEAGYSGKSADVWSLGVMLYTMLVGRYPFHDSQPLALFGKIRRGQFHIPDSVSTKAKCLIRCLLRRDPADRLDVGEILSHPWFRSVPTLRSPPTTEHSNSFQVVPEVMLPVSGPFDW</sequence>
<feature type="domain" description="TFIIS N-terminal" evidence="7">
    <location>
        <begin position="2"/>
        <end position="78"/>
    </location>
</feature>
<feature type="compositionally biased region" description="Basic and acidic residues" evidence="5">
    <location>
        <begin position="579"/>
        <end position="617"/>
    </location>
</feature>
<feature type="region of interest" description="Disordered" evidence="5">
    <location>
        <begin position="78"/>
        <end position="698"/>
    </location>
</feature>
<feature type="compositionally biased region" description="Basic and acidic residues" evidence="5">
    <location>
        <begin position="457"/>
        <end position="468"/>
    </location>
</feature>
<evidence type="ECO:0000256" key="3">
    <source>
        <dbReference type="ARBA" id="ARBA00038180"/>
    </source>
</evidence>
<evidence type="ECO:0008006" key="10">
    <source>
        <dbReference type="Google" id="ProtNLM"/>
    </source>
</evidence>
<feature type="compositionally biased region" description="Basic and acidic residues" evidence="5">
    <location>
        <begin position="638"/>
        <end position="655"/>
    </location>
</feature>
<feature type="compositionally biased region" description="Basic and acidic residues" evidence="5">
    <location>
        <begin position="298"/>
        <end position="331"/>
    </location>
</feature>
<dbReference type="SMART" id="SM00509">
    <property type="entry name" value="TFS2N"/>
    <property type="match status" value="1"/>
</dbReference>
<feature type="region of interest" description="Disordered" evidence="5">
    <location>
        <begin position="754"/>
        <end position="792"/>
    </location>
</feature>
<evidence type="ECO:0000259" key="6">
    <source>
        <dbReference type="PROSITE" id="PS50011"/>
    </source>
</evidence>
<dbReference type="PROSITE" id="PS50011">
    <property type="entry name" value="PROTEIN_KINASE_DOM"/>
    <property type="match status" value="1"/>
</dbReference>
<feature type="compositionally biased region" description="Basic and acidic residues" evidence="5">
    <location>
        <begin position="547"/>
        <end position="556"/>
    </location>
</feature>
<feature type="compositionally biased region" description="Basic and acidic residues" evidence="5">
    <location>
        <begin position="178"/>
        <end position="201"/>
    </location>
</feature>
<dbReference type="FunFam" id="1.10.510.10:FF:000153">
    <property type="entry name" value="Tribbles homolog 2"/>
    <property type="match status" value="1"/>
</dbReference>
<keyword evidence="2 4" id="KW-0539">Nucleus</keyword>
<gene>
    <name evidence="8" type="ORF">BaRGS_00028109</name>
</gene>
<evidence type="ECO:0000313" key="9">
    <source>
        <dbReference type="Proteomes" id="UP001519460"/>
    </source>
</evidence>
<dbReference type="Pfam" id="PF06881">
    <property type="entry name" value="Elongin_A"/>
    <property type="match status" value="1"/>
</dbReference>
<dbReference type="Proteomes" id="UP001519460">
    <property type="component" value="Unassembled WGS sequence"/>
</dbReference>
<proteinExistence type="inferred from homology"/>
<reference evidence="8 9" key="1">
    <citation type="journal article" date="2023" name="Sci. Data">
        <title>Genome assembly of the Korean intertidal mud-creeper Batillaria attramentaria.</title>
        <authorList>
            <person name="Patra A.K."/>
            <person name="Ho P.T."/>
            <person name="Jun S."/>
            <person name="Lee S.J."/>
            <person name="Kim Y."/>
            <person name="Won Y.J."/>
        </authorList>
    </citation>
    <scope>NUCLEOTIDE SEQUENCE [LARGE SCALE GENOMIC DNA]</scope>
    <source>
        <strain evidence="8">Wonlab-2016</strain>
    </source>
</reference>
<dbReference type="InterPro" id="IPR011009">
    <property type="entry name" value="Kinase-like_dom_sf"/>
</dbReference>
<feature type="compositionally biased region" description="Acidic residues" evidence="5">
    <location>
        <begin position="84"/>
        <end position="96"/>
    </location>
</feature>
<dbReference type="SMART" id="SM00220">
    <property type="entry name" value="S_TKc"/>
    <property type="match status" value="1"/>
</dbReference>
<feature type="compositionally biased region" description="Acidic residues" evidence="5">
    <location>
        <begin position="208"/>
        <end position="221"/>
    </location>
</feature>
<feature type="compositionally biased region" description="Basic residues" evidence="5">
    <location>
        <begin position="231"/>
        <end position="243"/>
    </location>
</feature>
<dbReference type="EMBL" id="JACVVK020000277">
    <property type="protein sequence ID" value="KAK7480637.1"/>
    <property type="molecule type" value="Genomic_DNA"/>
</dbReference>
<comment type="caution">
    <text evidence="8">The sequence shown here is derived from an EMBL/GenBank/DDBJ whole genome shotgun (WGS) entry which is preliminary data.</text>
</comment>
<feature type="compositionally biased region" description="Acidic residues" evidence="5">
    <location>
        <begin position="118"/>
        <end position="134"/>
    </location>
</feature>
<feature type="compositionally biased region" description="Basic and acidic residues" evidence="5">
    <location>
        <begin position="921"/>
        <end position="943"/>
    </location>
</feature>
<evidence type="ECO:0000256" key="4">
    <source>
        <dbReference type="PROSITE-ProRule" id="PRU00649"/>
    </source>
</evidence>
<dbReference type="InterPro" id="IPR035441">
    <property type="entry name" value="TFIIS/LEDGF_dom_sf"/>
</dbReference>
<feature type="compositionally biased region" description="Basic and acidic residues" evidence="5">
    <location>
        <begin position="405"/>
        <end position="419"/>
    </location>
</feature>
<feature type="compositionally biased region" description="Basic and acidic residues" evidence="5">
    <location>
        <begin position="951"/>
        <end position="964"/>
    </location>
</feature>
<feature type="region of interest" description="Disordered" evidence="5">
    <location>
        <begin position="1537"/>
        <end position="1582"/>
    </location>
</feature>
<dbReference type="SUPFAM" id="SSF56112">
    <property type="entry name" value="Protein kinase-like (PK-like)"/>
    <property type="match status" value="1"/>
</dbReference>
<dbReference type="InterPro" id="IPR024104">
    <property type="entry name" value="Tribbles/Ser_Thr_kinase_40"/>
</dbReference>
<organism evidence="8 9">
    <name type="scientific">Batillaria attramentaria</name>
    <dbReference type="NCBI Taxonomy" id="370345"/>
    <lineage>
        <taxon>Eukaryota</taxon>
        <taxon>Metazoa</taxon>
        <taxon>Spiralia</taxon>
        <taxon>Lophotrochozoa</taxon>
        <taxon>Mollusca</taxon>
        <taxon>Gastropoda</taxon>
        <taxon>Caenogastropoda</taxon>
        <taxon>Sorbeoconcha</taxon>
        <taxon>Cerithioidea</taxon>
        <taxon>Batillariidae</taxon>
        <taxon>Batillaria</taxon>
    </lineage>
</organism>
<evidence type="ECO:0000256" key="1">
    <source>
        <dbReference type="ARBA" id="ARBA00004123"/>
    </source>
</evidence>
<dbReference type="Gene3D" id="3.30.200.20">
    <property type="entry name" value="Phosphorylase Kinase, domain 1"/>
    <property type="match status" value="1"/>
</dbReference>
<feature type="compositionally biased region" description="Basic and acidic residues" evidence="5">
    <location>
        <begin position="762"/>
        <end position="788"/>
    </location>
</feature>
<feature type="compositionally biased region" description="Basic and acidic residues" evidence="5">
    <location>
        <begin position="378"/>
        <end position="396"/>
    </location>
</feature>
<feature type="compositionally biased region" description="Basic and acidic residues" evidence="5">
    <location>
        <begin position="1225"/>
        <end position="1234"/>
    </location>
</feature>
<protein>
    <recommendedName>
        <fullName evidence="10">TFIIS N-terminal domain-containing protein</fullName>
    </recommendedName>
</protein>
<evidence type="ECO:0000313" key="8">
    <source>
        <dbReference type="EMBL" id="KAK7480637.1"/>
    </source>
</evidence>
<feature type="compositionally biased region" description="Basic and acidic residues" evidence="5">
    <location>
        <begin position="1241"/>
        <end position="1275"/>
    </location>
</feature>
<dbReference type="Gene3D" id="6.10.250.3180">
    <property type="match status" value="1"/>
</dbReference>
<accession>A0ABD0K007</accession>
<dbReference type="Gene3D" id="1.20.930.10">
    <property type="entry name" value="Conserved domain common to transcription factors TFIIS, elongin A, CRSP70"/>
    <property type="match status" value="1"/>
</dbReference>
<feature type="compositionally biased region" description="Basic and acidic residues" evidence="5">
    <location>
        <begin position="247"/>
        <end position="267"/>
    </location>
</feature>
<name>A0ABD0K007_9CAEN</name>
<dbReference type="InterPro" id="IPR000719">
    <property type="entry name" value="Prot_kinase_dom"/>
</dbReference>
<comment type="subcellular location">
    <subcellularLocation>
        <location evidence="1 4">Nucleus</location>
    </subcellularLocation>
</comment>
<dbReference type="Pfam" id="PF00069">
    <property type="entry name" value="Pkinase"/>
    <property type="match status" value="1"/>
</dbReference>
<evidence type="ECO:0000256" key="2">
    <source>
        <dbReference type="ARBA" id="ARBA00023242"/>
    </source>
</evidence>
<dbReference type="InterPro" id="IPR003617">
    <property type="entry name" value="TFIIS/CRSP70_N_sub"/>
</dbReference>
<dbReference type="Pfam" id="PF08711">
    <property type="entry name" value="Med26"/>
    <property type="match status" value="1"/>
</dbReference>
<feature type="compositionally biased region" description="Basic and acidic residues" evidence="5">
    <location>
        <begin position="974"/>
        <end position="988"/>
    </location>
</feature>
<feature type="compositionally biased region" description="Basic residues" evidence="5">
    <location>
        <begin position="662"/>
        <end position="671"/>
    </location>
</feature>